<organism evidence="3 4">
    <name type="scientific">Rubus argutus</name>
    <name type="common">Southern blackberry</name>
    <dbReference type="NCBI Taxonomy" id="59490"/>
    <lineage>
        <taxon>Eukaryota</taxon>
        <taxon>Viridiplantae</taxon>
        <taxon>Streptophyta</taxon>
        <taxon>Embryophyta</taxon>
        <taxon>Tracheophyta</taxon>
        <taxon>Spermatophyta</taxon>
        <taxon>Magnoliopsida</taxon>
        <taxon>eudicotyledons</taxon>
        <taxon>Gunneridae</taxon>
        <taxon>Pentapetalae</taxon>
        <taxon>rosids</taxon>
        <taxon>fabids</taxon>
        <taxon>Rosales</taxon>
        <taxon>Rosaceae</taxon>
        <taxon>Rosoideae</taxon>
        <taxon>Rosoideae incertae sedis</taxon>
        <taxon>Rubus</taxon>
    </lineage>
</organism>
<dbReference type="AlphaFoldDB" id="A0AAW1WRI6"/>
<evidence type="ECO:0000313" key="4">
    <source>
        <dbReference type="Proteomes" id="UP001457282"/>
    </source>
</evidence>
<dbReference type="InterPro" id="IPR005135">
    <property type="entry name" value="Endo/exonuclease/phosphatase"/>
</dbReference>
<comment type="caution">
    <text evidence="3">The sequence shown here is derived from an EMBL/GenBank/DDBJ whole genome shotgun (WGS) entry which is preliminary data.</text>
</comment>
<dbReference type="InterPro" id="IPR050410">
    <property type="entry name" value="CCR4/nocturin_mRNA_transcr"/>
</dbReference>
<dbReference type="SUPFAM" id="SSF56219">
    <property type="entry name" value="DNase I-like"/>
    <property type="match status" value="1"/>
</dbReference>
<dbReference type="PANTHER" id="PTHR12121:SF74">
    <property type="entry name" value="CARBON CATABOLITE REPRESSOR PROTEIN 4 HOMOLOG 5"/>
    <property type="match status" value="1"/>
</dbReference>
<feature type="domain" description="Endonuclease/exonuclease/phosphatase" evidence="2">
    <location>
        <begin position="92"/>
        <end position="394"/>
    </location>
</feature>
<feature type="compositionally biased region" description="Polar residues" evidence="1">
    <location>
        <begin position="15"/>
        <end position="26"/>
    </location>
</feature>
<dbReference type="InterPro" id="IPR036691">
    <property type="entry name" value="Endo/exonu/phosph_ase_sf"/>
</dbReference>
<dbReference type="GO" id="GO:0000175">
    <property type="term" value="F:3'-5'-RNA exonuclease activity"/>
    <property type="evidence" value="ECO:0007669"/>
    <property type="project" value="TreeGrafter"/>
</dbReference>
<evidence type="ECO:0000313" key="3">
    <source>
        <dbReference type="EMBL" id="KAK9926276.1"/>
    </source>
</evidence>
<gene>
    <name evidence="3" type="ORF">M0R45_023517</name>
</gene>
<dbReference type="Pfam" id="PF03372">
    <property type="entry name" value="Exo_endo_phos"/>
    <property type="match status" value="1"/>
</dbReference>
<protein>
    <recommendedName>
        <fullName evidence="2">Endonuclease/exonuclease/phosphatase domain-containing protein</fullName>
    </recommendedName>
</protein>
<evidence type="ECO:0000259" key="2">
    <source>
        <dbReference type="Pfam" id="PF03372"/>
    </source>
</evidence>
<feature type="region of interest" description="Disordered" evidence="1">
    <location>
        <begin position="1"/>
        <end position="72"/>
    </location>
</feature>
<dbReference type="Proteomes" id="UP001457282">
    <property type="component" value="Unassembled WGS sequence"/>
</dbReference>
<proteinExistence type="predicted"/>
<feature type="compositionally biased region" description="Basic and acidic residues" evidence="1">
    <location>
        <begin position="62"/>
        <end position="71"/>
    </location>
</feature>
<dbReference type="EMBL" id="JBEDUW010000005">
    <property type="protein sequence ID" value="KAK9926276.1"/>
    <property type="molecule type" value="Genomic_DNA"/>
</dbReference>
<keyword evidence="4" id="KW-1185">Reference proteome</keyword>
<dbReference type="PANTHER" id="PTHR12121">
    <property type="entry name" value="CARBON CATABOLITE REPRESSOR PROTEIN 4"/>
    <property type="match status" value="1"/>
</dbReference>
<evidence type="ECO:0000256" key="1">
    <source>
        <dbReference type="SAM" id="MobiDB-lite"/>
    </source>
</evidence>
<accession>A0AAW1WRI6</accession>
<feature type="compositionally biased region" description="Polar residues" evidence="1">
    <location>
        <begin position="41"/>
        <end position="59"/>
    </location>
</feature>
<name>A0AAW1WRI6_RUBAR</name>
<dbReference type="Gene3D" id="3.60.10.10">
    <property type="entry name" value="Endonuclease/exonuclease/phosphatase"/>
    <property type="match status" value="1"/>
</dbReference>
<reference evidence="3 4" key="1">
    <citation type="journal article" date="2023" name="G3 (Bethesda)">
        <title>A chromosome-length genome assembly and annotation of blackberry (Rubus argutus, cv. 'Hillquist').</title>
        <authorList>
            <person name="Bruna T."/>
            <person name="Aryal R."/>
            <person name="Dudchenko O."/>
            <person name="Sargent D.J."/>
            <person name="Mead D."/>
            <person name="Buti M."/>
            <person name="Cavallini A."/>
            <person name="Hytonen T."/>
            <person name="Andres J."/>
            <person name="Pham M."/>
            <person name="Weisz D."/>
            <person name="Mascagni F."/>
            <person name="Usai G."/>
            <person name="Natali L."/>
            <person name="Bassil N."/>
            <person name="Fernandez G.E."/>
            <person name="Lomsadze A."/>
            <person name="Armour M."/>
            <person name="Olukolu B."/>
            <person name="Poorten T."/>
            <person name="Britton C."/>
            <person name="Davik J."/>
            <person name="Ashrafi H."/>
            <person name="Aiden E.L."/>
            <person name="Borodovsky M."/>
            <person name="Worthington M."/>
        </authorList>
    </citation>
    <scope>NUCLEOTIDE SEQUENCE [LARGE SCALE GENOMIC DNA]</scope>
    <source>
        <strain evidence="3">PI 553951</strain>
    </source>
</reference>
<sequence>MEEISDLLHPKRKQSQNTEAEQQSQPEPHKRRRRNVESETETLTQQPDPSCSNRFQPLASTSREKETESSREWVSCNSSTSSAYREKFVVVSYNILGVENASKHSDMYDNIPPKYMKWKRRKRLIRKEINRYNASIVCFQEVDRFDDLAHKFRKDGFEGVYKARTGEVSDGCAIFWKQDMFSLLHQESIEFQSFGLRHNVAQFCVLKLQDQLESDVPSDTSMRPCTRSRSLVIGNIHVLFNPNRGDIKLGQVRLFLEKAYKLSLEWGSIPVIIAGDLNTTPQSPIYQFLASSKLDIQLHDRRRISGQLEFESRYRTFTSNASSLAAHILEYLVVLAQEIGVENPWRHHTTPSSWEPVDYIWHTEELVPVRVLDTLPIDILRTGGLPSKRWGSDHLALVCELAFRR</sequence>